<keyword evidence="1" id="KW-0812">Transmembrane</keyword>
<feature type="transmembrane region" description="Helical" evidence="1">
    <location>
        <begin position="30"/>
        <end position="58"/>
    </location>
</feature>
<evidence type="ECO:0000313" key="3">
    <source>
        <dbReference type="Proteomes" id="UP000006057"/>
    </source>
</evidence>
<name>I4BDX4_MYCCN</name>
<evidence type="ECO:0000256" key="1">
    <source>
        <dbReference type="SAM" id="Phobius"/>
    </source>
</evidence>
<dbReference type="KEGG" id="mcb:Mycch_0663"/>
<evidence type="ECO:0000313" key="2">
    <source>
        <dbReference type="EMBL" id="AFM15481.1"/>
    </source>
</evidence>
<dbReference type="HOGENOM" id="CLU_129901_1_0_11"/>
<reference evidence="2 3" key="1">
    <citation type="submission" date="2012-06" db="EMBL/GenBank/DDBJ databases">
        <title>Complete sequence of chromosome of Mycobacterium chubuense NBB4.</title>
        <authorList>
            <consortium name="US DOE Joint Genome Institute"/>
            <person name="Lucas S."/>
            <person name="Han J."/>
            <person name="Lapidus A."/>
            <person name="Cheng J.-F."/>
            <person name="Goodwin L."/>
            <person name="Pitluck S."/>
            <person name="Peters L."/>
            <person name="Mikhailova N."/>
            <person name="Teshima H."/>
            <person name="Detter J.C."/>
            <person name="Han C."/>
            <person name="Tapia R."/>
            <person name="Land M."/>
            <person name="Hauser L."/>
            <person name="Kyrpides N."/>
            <person name="Ivanova N."/>
            <person name="Pagani I."/>
            <person name="Mattes T."/>
            <person name="Holmes A."/>
            <person name="Rutledge P."/>
            <person name="Paulsen I."/>
            <person name="Coleman N."/>
            <person name="Woyke T."/>
        </authorList>
    </citation>
    <scope>NUCLEOTIDE SEQUENCE [LARGE SCALE GENOMIC DNA]</scope>
    <source>
        <strain evidence="2 3">NBB4</strain>
    </source>
</reference>
<dbReference type="eggNOG" id="ENOG5033H6B">
    <property type="taxonomic scope" value="Bacteria"/>
</dbReference>
<protein>
    <submittedName>
        <fullName evidence="2">Uncharacterized protein</fullName>
    </submittedName>
</protein>
<keyword evidence="1" id="KW-1133">Transmembrane helix</keyword>
<dbReference type="Proteomes" id="UP000006057">
    <property type="component" value="Chromosome"/>
</dbReference>
<organism evidence="2 3">
    <name type="scientific">Mycolicibacterium chubuense (strain NBB4)</name>
    <name type="common">Mycobacterium chubuense</name>
    <dbReference type="NCBI Taxonomy" id="710421"/>
    <lineage>
        <taxon>Bacteria</taxon>
        <taxon>Bacillati</taxon>
        <taxon>Actinomycetota</taxon>
        <taxon>Actinomycetes</taxon>
        <taxon>Mycobacteriales</taxon>
        <taxon>Mycobacteriaceae</taxon>
        <taxon>Mycolicibacterium</taxon>
    </lineage>
</organism>
<gene>
    <name evidence="2" type="ordered locus">Mycch_0663</name>
</gene>
<proteinExistence type="predicted"/>
<dbReference type="AlphaFoldDB" id="I4BDX4"/>
<dbReference type="EMBL" id="CP003053">
    <property type="protein sequence ID" value="AFM15481.1"/>
    <property type="molecule type" value="Genomic_DNA"/>
</dbReference>
<sequence>MSIARVLLIVGGVAAVGYGAVLLWDNATAVLVRIVVWAAVGVVVHDFVFAPLCVVCGLAGRRLLPPRWRAPVAVAALCTVVLAVLAIPVYSRPGMRPDNTSVLDRNYPAGFWIAVAVVWVGAVLWSLLAARLPVRQDQVVDHQRADHVEGQPPPV</sequence>
<feature type="transmembrane region" description="Helical" evidence="1">
    <location>
        <begin position="70"/>
        <end position="90"/>
    </location>
</feature>
<feature type="transmembrane region" description="Helical" evidence="1">
    <location>
        <begin position="110"/>
        <end position="128"/>
    </location>
</feature>
<dbReference type="RefSeq" id="WP_014813972.1">
    <property type="nucleotide sequence ID" value="NC_018027.1"/>
</dbReference>
<dbReference type="STRING" id="710421.Mycch_0663"/>
<keyword evidence="1" id="KW-0472">Membrane</keyword>
<feature type="transmembrane region" description="Helical" evidence="1">
    <location>
        <begin position="7"/>
        <end position="24"/>
    </location>
</feature>
<keyword evidence="3" id="KW-1185">Reference proteome</keyword>
<accession>I4BDX4</accession>